<evidence type="ECO:0000259" key="7">
    <source>
        <dbReference type="Pfam" id="PF02668"/>
    </source>
</evidence>
<dbReference type="GO" id="GO:0051213">
    <property type="term" value="F:dioxygenase activity"/>
    <property type="evidence" value="ECO:0007669"/>
    <property type="project" value="UniProtKB-KW"/>
</dbReference>
<comment type="cofactor">
    <cofactor evidence="1">
        <name>Fe(2+)</name>
        <dbReference type="ChEBI" id="CHEBI:29033"/>
    </cofactor>
</comment>
<sequence length="159" mass="17874">MAIQFTPLPLPASADASKFTQFGREVTGVDPGNLTSEQFDRVRDALYKYDVLLFRNATLTAEQQYALTKAFDPTSEDYGHGNNKTEGTQKSILHPDLKTIPRVPQHPSHKTFHKTVVSAEDEAADAMRFYRWHIDAALYDLSPPRVTALYGLRIPRGPQ</sequence>
<accession>A0A8H7D1T5</accession>
<dbReference type="Pfam" id="PF02668">
    <property type="entry name" value="TauD"/>
    <property type="match status" value="1"/>
</dbReference>
<feature type="domain" description="TauD/TfdA-like" evidence="7">
    <location>
        <begin position="18"/>
        <end position="155"/>
    </location>
</feature>
<keyword evidence="9" id="KW-1185">Reference proteome</keyword>
<evidence type="ECO:0000256" key="6">
    <source>
        <dbReference type="ARBA" id="ARBA00023004"/>
    </source>
</evidence>
<name>A0A8H7D1T5_9AGAR</name>
<keyword evidence="4" id="KW-0223">Dioxygenase</keyword>
<evidence type="ECO:0000256" key="1">
    <source>
        <dbReference type="ARBA" id="ARBA00001954"/>
    </source>
</evidence>
<organism evidence="8 9">
    <name type="scientific">Mycena venus</name>
    <dbReference type="NCBI Taxonomy" id="2733690"/>
    <lineage>
        <taxon>Eukaryota</taxon>
        <taxon>Fungi</taxon>
        <taxon>Dikarya</taxon>
        <taxon>Basidiomycota</taxon>
        <taxon>Agaricomycotina</taxon>
        <taxon>Agaricomycetes</taxon>
        <taxon>Agaricomycetidae</taxon>
        <taxon>Agaricales</taxon>
        <taxon>Marasmiineae</taxon>
        <taxon>Mycenaceae</taxon>
        <taxon>Mycena</taxon>
    </lineage>
</organism>
<dbReference type="GO" id="GO:0046872">
    <property type="term" value="F:metal ion binding"/>
    <property type="evidence" value="ECO:0007669"/>
    <property type="project" value="UniProtKB-KW"/>
</dbReference>
<dbReference type="OrthoDB" id="93019at2759"/>
<comment type="similarity">
    <text evidence="2">Belongs to the TfdA dioxygenase family.</text>
</comment>
<evidence type="ECO:0000313" key="9">
    <source>
        <dbReference type="Proteomes" id="UP000620124"/>
    </source>
</evidence>
<dbReference type="InterPro" id="IPR051178">
    <property type="entry name" value="TfdA_dioxygenase"/>
</dbReference>
<dbReference type="AlphaFoldDB" id="A0A8H7D1T5"/>
<dbReference type="PANTHER" id="PTHR43779:SF2">
    <property type="entry name" value="ALPHA-KETOGLUTARATE-DEPENDENT XANTHINE DIOXYGENASE XAN1"/>
    <property type="match status" value="1"/>
</dbReference>
<comment type="caution">
    <text evidence="8">The sequence shown here is derived from an EMBL/GenBank/DDBJ whole genome shotgun (WGS) entry which is preliminary data.</text>
</comment>
<dbReference type="Proteomes" id="UP000620124">
    <property type="component" value="Unassembled WGS sequence"/>
</dbReference>
<keyword evidence="6" id="KW-0408">Iron</keyword>
<dbReference type="Gene3D" id="3.60.130.10">
    <property type="entry name" value="Clavaminate synthase-like"/>
    <property type="match status" value="1"/>
</dbReference>
<proteinExistence type="inferred from homology"/>
<dbReference type="SUPFAM" id="SSF51197">
    <property type="entry name" value="Clavaminate synthase-like"/>
    <property type="match status" value="1"/>
</dbReference>
<evidence type="ECO:0000256" key="3">
    <source>
        <dbReference type="ARBA" id="ARBA00022723"/>
    </source>
</evidence>
<protein>
    <submittedName>
        <fullName evidence="8">Clavaminate synthase-like protein</fullName>
    </submittedName>
</protein>
<evidence type="ECO:0000313" key="8">
    <source>
        <dbReference type="EMBL" id="KAF7355961.1"/>
    </source>
</evidence>
<reference evidence="8" key="1">
    <citation type="submission" date="2020-05" db="EMBL/GenBank/DDBJ databases">
        <title>Mycena genomes resolve the evolution of fungal bioluminescence.</title>
        <authorList>
            <person name="Tsai I.J."/>
        </authorList>
    </citation>
    <scope>NUCLEOTIDE SEQUENCE</scope>
    <source>
        <strain evidence="8">CCC161011</strain>
    </source>
</reference>
<dbReference type="InterPro" id="IPR042098">
    <property type="entry name" value="TauD-like_sf"/>
</dbReference>
<gene>
    <name evidence="8" type="ORF">MVEN_00925500</name>
</gene>
<keyword evidence="5" id="KW-0560">Oxidoreductase</keyword>
<evidence type="ECO:0000256" key="4">
    <source>
        <dbReference type="ARBA" id="ARBA00022964"/>
    </source>
</evidence>
<dbReference type="EMBL" id="JACAZI010000007">
    <property type="protein sequence ID" value="KAF7355961.1"/>
    <property type="molecule type" value="Genomic_DNA"/>
</dbReference>
<dbReference type="InterPro" id="IPR003819">
    <property type="entry name" value="TauD/TfdA-like"/>
</dbReference>
<keyword evidence="3" id="KW-0479">Metal-binding</keyword>
<dbReference type="PANTHER" id="PTHR43779">
    <property type="entry name" value="DIOXYGENASE RV0097-RELATED"/>
    <property type="match status" value="1"/>
</dbReference>
<evidence type="ECO:0000256" key="5">
    <source>
        <dbReference type="ARBA" id="ARBA00023002"/>
    </source>
</evidence>
<evidence type="ECO:0000256" key="2">
    <source>
        <dbReference type="ARBA" id="ARBA00005896"/>
    </source>
</evidence>